<sequence>MWELLWEGRWVKAERPYLRVPKGYIAVKVKAFLLDDYSAWAASKGLKSVSRWAFGNVVGGTGAKTGEYVVAFAENAAADYVASRLYFAAPPSPASLTLVHSALVHAALDLLPRYAKVQVSGRDPRLAYIQSVADIGPSRYSIILQGGVLRSGARAVALTRLFEVAGPGLVRVLDVPGRRYIGIAKPLDLARKGLDEARPGEWAIVLIE</sequence>
<name>A0ACC6V190_9CREN</name>
<dbReference type="EMBL" id="JZWT02000009">
    <property type="protein sequence ID" value="MFB6490489.1"/>
    <property type="molecule type" value="Genomic_DNA"/>
</dbReference>
<evidence type="ECO:0000313" key="2">
    <source>
        <dbReference type="Proteomes" id="UP000033636"/>
    </source>
</evidence>
<protein>
    <submittedName>
        <fullName evidence="1">Uncharacterized protein</fullName>
    </submittedName>
</protein>
<gene>
    <name evidence="1" type="ORF">TU35_004425</name>
</gene>
<reference evidence="1" key="1">
    <citation type="submission" date="2024-07" db="EMBL/GenBank/DDBJ databases">
        <title>Metagenome and Metagenome-Assembled Genomes of Archaea from a hot spring from the geothermal field of Los Azufres, Mexico.</title>
        <authorList>
            <person name="Marin-Paredes R."/>
            <person name="Martinez-Romero E."/>
            <person name="Servin-Garciduenas L.E."/>
        </authorList>
    </citation>
    <scope>NUCLEOTIDE SEQUENCE</scope>
</reference>
<dbReference type="Proteomes" id="UP000033636">
    <property type="component" value="Unassembled WGS sequence"/>
</dbReference>
<organism evidence="1 2">
    <name type="scientific">Thermoproteus sp. AZ2</name>
    <dbReference type="NCBI Taxonomy" id="1609232"/>
    <lineage>
        <taxon>Archaea</taxon>
        <taxon>Thermoproteota</taxon>
        <taxon>Thermoprotei</taxon>
        <taxon>Thermoproteales</taxon>
        <taxon>Thermoproteaceae</taxon>
        <taxon>Thermoproteus</taxon>
    </lineage>
</organism>
<evidence type="ECO:0000313" key="1">
    <source>
        <dbReference type="EMBL" id="MFB6490489.1"/>
    </source>
</evidence>
<proteinExistence type="predicted"/>
<accession>A0ACC6V190</accession>
<comment type="caution">
    <text evidence="1">The sequence shown here is derived from an EMBL/GenBank/DDBJ whole genome shotgun (WGS) entry which is preliminary data.</text>
</comment>